<dbReference type="OrthoDB" id="10393185at2759"/>
<dbReference type="InterPro" id="IPR032710">
    <property type="entry name" value="NTF2-like_dom_sf"/>
</dbReference>
<accession>A0A409VJL1</accession>
<evidence type="ECO:0000313" key="1">
    <source>
        <dbReference type="EMBL" id="PPQ66438.1"/>
    </source>
</evidence>
<proteinExistence type="predicted"/>
<organism evidence="1 2">
    <name type="scientific">Panaeolus cyanescens</name>
    <dbReference type="NCBI Taxonomy" id="181874"/>
    <lineage>
        <taxon>Eukaryota</taxon>
        <taxon>Fungi</taxon>
        <taxon>Dikarya</taxon>
        <taxon>Basidiomycota</taxon>
        <taxon>Agaricomycotina</taxon>
        <taxon>Agaricomycetes</taxon>
        <taxon>Agaricomycetidae</taxon>
        <taxon>Agaricales</taxon>
        <taxon>Agaricineae</taxon>
        <taxon>Galeropsidaceae</taxon>
        <taxon>Panaeolus</taxon>
    </lineage>
</organism>
<evidence type="ECO:0008006" key="3">
    <source>
        <dbReference type="Google" id="ProtNLM"/>
    </source>
</evidence>
<keyword evidence="2" id="KW-1185">Reference proteome</keyword>
<dbReference type="InParanoid" id="A0A409VJL1"/>
<reference evidence="1 2" key="1">
    <citation type="journal article" date="2018" name="Evol. Lett.">
        <title>Horizontal gene cluster transfer increased hallucinogenic mushroom diversity.</title>
        <authorList>
            <person name="Reynolds H.T."/>
            <person name="Vijayakumar V."/>
            <person name="Gluck-Thaler E."/>
            <person name="Korotkin H.B."/>
            <person name="Matheny P.B."/>
            <person name="Slot J.C."/>
        </authorList>
    </citation>
    <scope>NUCLEOTIDE SEQUENCE [LARGE SCALE GENOMIC DNA]</scope>
    <source>
        <strain evidence="1 2">2629</strain>
    </source>
</reference>
<dbReference type="AlphaFoldDB" id="A0A409VJL1"/>
<evidence type="ECO:0000313" key="2">
    <source>
        <dbReference type="Proteomes" id="UP000284842"/>
    </source>
</evidence>
<protein>
    <recommendedName>
        <fullName evidence="3">SnoaL-like domain-containing protein</fullName>
    </recommendedName>
</protein>
<dbReference type="SUPFAM" id="SSF54427">
    <property type="entry name" value="NTF2-like"/>
    <property type="match status" value="1"/>
</dbReference>
<gene>
    <name evidence="1" type="ORF">CVT24_007204</name>
</gene>
<comment type="caution">
    <text evidence="1">The sequence shown here is derived from an EMBL/GenBank/DDBJ whole genome shotgun (WGS) entry which is preliminary data.</text>
</comment>
<sequence>MSTETSANVQFSPLLEQYFEAVNKRDLDAILSKLSFPLRLINGPSERVLDYDAVKADYQSHWDDVNFTTVTIKELEDLPAPEKGARVVLHDVGRKMIMTVNYEYELAEDGEWKHVCHRVIALETVA</sequence>
<name>A0A409VJL1_9AGAR</name>
<dbReference type="EMBL" id="NHTK01006043">
    <property type="protein sequence ID" value="PPQ66438.1"/>
    <property type="molecule type" value="Genomic_DNA"/>
</dbReference>
<dbReference type="Proteomes" id="UP000284842">
    <property type="component" value="Unassembled WGS sequence"/>
</dbReference>